<protein>
    <submittedName>
        <fullName evidence="2">Uncharacterized protein</fullName>
    </submittedName>
</protein>
<proteinExistence type="predicted"/>
<dbReference type="HOGENOM" id="CLU_053457_0_0_1"/>
<evidence type="ECO:0000313" key="2">
    <source>
        <dbReference type="EMBL" id="KCZ81577.1"/>
    </source>
</evidence>
<dbReference type="EMBL" id="KK365140">
    <property type="protein sequence ID" value="KCZ81577.1"/>
    <property type="molecule type" value="Genomic_DNA"/>
</dbReference>
<reference evidence="3" key="1">
    <citation type="submission" date="2013-02" db="EMBL/GenBank/DDBJ databases">
        <authorList>
            <consortium name="The Broad Institute Genome Sequencing Platform"/>
            <person name="Cuomo C."/>
            <person name="Becnel J."/>
            <person name="Sanscrainte N."/>
            <person name="Walker B."/>
            <person name="Young S.K."/>
            <person name="Zeng Q."/>
            <person name="Gargeya S."/>
            <person name="Fitzgerald M."/>
            <person name="Haas B."/>
            <person name="Abouelleil A."/>
            <person name="Alvarado L."/>
            <person name="Arachchi H.M."/>
            <person name="Berlin A.M."/>
            <person name="Chapman S.B."/>
            <person name="Dewar J."/>
            <person name="Goldberg J."/>
            <person name="Griggs A."/>
            <person name="Gujja S."/>
            <person name="Hansen M."/>
            <person name="Howarth C."/>
            <person name="Imamovic A."/>
            <person name="Larimer J."/>
            <person name="McCowan C."/>
            <person name="Murphy C."/>
            <person name="Neiman D."/>
            <person name="Pearson M."/>
            <person name="Priest M."/>
            <person name="Roberts A."/>
            <person name="Saif S."/>
            <person name="Shea T."/>
            <person name="Sisk P."/>
            <person name="Sykes S."/>
            <person name="Wortman J."/>
            <person name="Nusbaum C."/>
            <person name="Birren B."/>
        </authorList>
    </citation>
    <scope>NUCLEOTIDE SEQUENCE [LARGE SCALE GENOMIC DNA]</scope>
    <source>
        <strain evidence="3">PRA339</strain>
    </source>
</reference>
<dbReference type="Proteomes" id="UP000030655">
    <property type="component" value="Unassembled WGS sequence"/>
</dbReference>
<accession>A0A059F3C8</accession>
<keyword evidence="1" id="KW-0732">Signal</keyword>
<feature type="signal peptide" evidence="1">
    <location>
        <begin position="1"/>
        <end position="31"/>
    </location>
</feature>
<sequence length="432" mass="51410">MQSKVITSFKNIYMKILILIIMMVTLRCGDGKPKGDFQTKKSRDASTAIKAYLNNIHNDKSTSLSNSQNLLNNFAKTYIVTNGSDIYEKILLVFPLKNIYLHRYKRRTTNTPKFVFNEEMRSNFDMFAKIEGDYNLHSNILLNRFLNCKFQNHKKGQFSKYYSTKLIELASILSQTFHTEDGSNSNEQNLLTIYNQFQKFKSFIKNEYKLDIIKKKTNSNHSYKKYIANLKSGSKKNVNFSDLIIEILCSENYEILFKIFPELDLMFKLKANKISKIKIITVLRIFQLMIYKFELFRSNFLNGNLNKISLEQLYSNQEFNETISIISLLLKEIMEIIYGKKNEVLELLNFIYFIRAKYYNYFLEQKDLQFVFKIVSKGEIDHTKKHDYIIKDIQINFTNFFKRTLFYKTYKDMVKMKKNNKKEMTYEETNQN</sequence>
<dbReference type="VEuPathDB" id="MicrosporidiaDB:H312_01032"/>
<name>A0A059F3C8_9MICR</name>
<reference evidence="2 3" key="2">
    <citation type="submission" date="2014-03" db="EMBL/GenBank/DDBJ databases">
        <title>The Genome Sequence of Anncaliia algerae insect isolate PRA339.</title>
        <authorList>
            <consortium name="The Broad Institute Genome Sequencing Platform"/>
            <consortium name="The Broad Institute Genome Sequencing Center for Infectious Disease"/>
            <person name="Cuomo C."/>
            <person name="Becnel J."/>
            <person name="Sanscrainte N."/>
            <person name="Walker B."/>
            <person name="Young S.K."/>
            <person name="Zeng Q."/>
            <person name="Gargeya S."/>
            <person name="Fitzgerald M."/>
            <person name="Haas B."/>
            <person name="Abouelleil A."/>
            <person name="Alvarado L."/>
            <person name="Arachchi H.M."/>
            <person name="Berlin A.M."/>
            <person name="Chapman S.B."/>
            <person name="Dewar J."/>
            <person name="Goldberg J."/>
            <person name="Griggs A."/>
            <person name="Gujja S."/>
            <person name="Hansen M."/>
            <person name="Howarth C."/>
            <person name="Imamovic A."/>
            <person name="Larimer J."/>
            <person name="McCowan C."/>
            <person name="Murphy C."/>
            <person name="Neiman D."/>
            <person name="Pearson M."/>
            <person name="Priest M."/>
            <person name="Roberts A."/>
            <person name="Saif S."/>
            <person name="Shea T."/>
            <person name="Sisk P."/>
            <person name="Sykes S."/>
            <person name="Wortman J."/>
            <person name="Nusbaum C."/>
            <person name="Birren B."/>
        </authorList>
    </citation>
    <scope>NUCLEOTIDE SEQUENCE [LARGE SCALE GENOMIC DNA]</scope>
    <source>
        <strain evidence="2 3">PRA339</strain>
    </source>
</reference>
<gene>
    <name evidence="2" type="ORF">H312_01032</name>
</gene>
<evidence type="ECO:0000256" key="1">
    <source>
        <dbReference type="SAM" id="SignalP"/>
    </source>
</evidence>
<feature type="chain" id="PRO_5001577719" evidence="1">
    <location>
        <begin position="32"/>
        <end position="432"/>
    </location>
</feature>
<dbReference type="OrthoDB" id="10323609at2759"/>
<keyword evidence="3" id="KW-1185">Reference proteome</keyword>
<evidence type="ECO:0000313" key="3">
    <source>
        <dbReference type="Proteomes" id="UP000030655"/>
    </source>
</evidence>
<dbReference type="AlphaFoldDB" id="A0A059F3C8"/>
<organism evidence="2 3">
    <name type="scientific">Anncaliia algerae PRA339</name>
    <dbReference type="NCBI Taxonomy" id="1288291"/>
    <lineage>
        <taxon>Eukaryota</taxon>
        <taxon>Fungi</taxon>
        <taxon>Fungi incertae sedis</taxon>
        <taxon>Microsporidia</taxon>
        <taxon>Tubulinosematoidea</taxon>
        <taxon>Tubulinosematidae</taxon>
        <taxon>Anncaliia</taxon>
    </lineage>
</organism>